<dbReference type="SUPFAM" id="SSF74853">
    <property type="entry name" value="Lamin A/C globular tail domain"/>
    <property type="match status" value="1"/>
</dbReference>
<evidence type="ECO:0000313" key="8">
    <source>
        <dbReference type="EMBL" id="GAA4383024.1"/>
    </source>
</evidence>
<evidence type="ECO:0000256" key="2">
    <source>
        <dbReference type="ARBA" id="ARBA00022722"/>
    </source>
</evidence>
<comment type="caution">
    <text evidence="8">The sequence shown here is derived from an EMBL/GenBank/DDBJ whole genome shotgun (WGS) entry which is preliminary data.</text>
</comment>
<accession>A0ABP8J164</accession>
<dbReference type="InterPro" id="IPR038081">
    <property type="entry name" value="CalX-like_sf"/>
</dbReference>
<sequence>MLLWLGQASAQTFPAVPAAPPTNLQDQALRDWLRQNWYDGKRTVLSYSAARAKMYNYVDNDQSRVQCVYSGYEEARPLSFSSTSTTMQNINCEHTVPQSWFNEVERMRSDIHHLFPTVIQWNSDRGSDPFAEIPDAQTTKWIRLLGSQTTVPTANIAEYSEDTNTQFEPREDHKGNLARAVFYFYTVHAGQTFDAGKGVLSAVGDPATLYQWHLQDPVDAREQERNRRAAASQGNYNPYINDPSLVARAWGFVGSGTPTVQFAAASGTQAEGNTGTSTYTFTVTMSAAPTADVTVEVAVDATGSTATAGSDYTFSSPQTLSFGPALPTSQSVTVTVLGDATVEPNEVLRLRLQGLTGPATLGSPAIHDLSIANDDASTTTPTLAFATASGTRDEGNTGSTSYTVTVNLTPAAATTVTVPVEVDATNTTADAADYTLSNTSLSFSAGATSRTFTLTVLGDATVEPDEVLRLRLGTPSGGGAMVGSASTHTLTIRNDDVASGGGALSCGGLYFSEYIESTSGSNKAVEIYNPSDEPVNLAGYRVQLFANGATLATSTLNLTGTLGGREVYVVINNQSTDQNFLDQGDAISGVTNFNGDDALVLAYNGQAIDVIGVPGTDPGTGWTVSGGSTADFTLRRAAYIRQGSTDWTRASATWEAAGANVYTDLGAHTANECRTGPLPVVLTSFLVRREQPQRVAVTWQTAEEQQNAGFVVEKSVDGRHYKAASELLPGSSGTQLRTYRWHDAFAGAAYYRLRQLDLNGQVHLSQPQYVAGGAAAALQLYPNPVNGVVTLLGLPTEGAVTLSLYTAHGQLVAAHHGSEDPAAATSWLNAVLARSPSGTLYLKAEFSGQLQHIRVLKP</sequence>
<evidence type="ECO:0000256" key="6">
    <source>
        <dbReference type="ARBA" id="ARBA00022837"/>
    </source>
</evidence>
<keyword evidence="5" id="KW-0378">Hydrolase</keyword>
<dbReference type="EMBL" id="BAABHA010000007">
    <property type="protein sequence ID" value="GAA4383024.1"/>
    <property type="molecule type" value="Genomic_DNA"/>
</dbReference>
<dbReference type="Proteomes" id="UP001500454">
    <property type="component" value="Unassembled WGS sequence"/>
</dbReference>
<evidence type="ECO:0000256" key="5">
    <source>
        <dbReference type="ARBA" id="ARBA00022801"/>
    </source>
</evidence>
<dbReference type="PANTHER" id="PTHR33607">
    <property type="entry name" value="ENDONUCLEASE-1"/>
    <property type="match status" value="1"/>
</dbReference>
<organism evidence="8 9">
    <name type="scientific">Hymenobacter koreensis</name>
    <dbReference type="NCBI Taxonomy" id="1084523"/>
    <lineage>
        <taxon>Bacteria</taxon>
        <taxon>Pseudomonadati</taxon>
        <taxon>Bacteroidota</taxon>
        <taxon>Cytophagia</taxon>
        <taxon>Cytophagales</taxon>
        <taxon>Hymenobacteraceae</taxon>
        <taxon>Hymenobacter</taxon>
    </lineage>
</organism>
<proteinExistence type="inferred from homology"/>
<keyword evidence="6" id="KW-0106">Calcium</keyword>
<feature type="domain" description="LTD" evidence="7">
    <location>
        <begin position="477"/>
        <end position="617"/>
    </location>
</feature>
<dbReference type="InterPro" id="IPR003644">
    <property type="entry name" value="Calx_beta"/>
</dbReference>
<gene>
    <name evidence="8" type="ORF">GCM10023186_23850</name>
</gene>
<dbReference type="SUPFAM" id="SSF54060">
    <property type="entry name" value="His-Me finger endonucleases"/>
    <property type="match status" value="1"/>
</dbReference>
<protein>
    <recommendedName>
        <fullName evidence="7">LTD domain-containing protein</fullName>
    </recommendedName>
</protein>
<dbReference type="InterPro" id="IPR007346">
    <property type="entry name" value="Endonuclease-I"/>
</dbReference>
<dbReference type="Pfam" id="PF00932">
    <property type="entry name" value="LTD"/>
    <property type="match status" value="1"/>
</dbReference>
<name>A0ABP8J164_9BACT</name>
<dbReference type="InterPro" id="IPR036415">
    <property type="entry name" value="Lamin_tail_dom_sf"/>
</dbReference>
<dbReference type="Pfam" id="PF03160">
    <property type="entry name" value="Calx-beta"/>
    <property type="match status" value="2"/>
</dbReference>
<dbReference type="Gene3D" id="2.60.40.2030">
    <property type="match status" value="2"/>
</dbReference>
<keyword evidence="3" id="KW-0732">Signal</keyword>
<dbReference type="Pfam" id="PF04231">
    <property type="entry name" value="Endonuclease_1"/>
    <property type="match status" value="1"/>
</dbReference>
<dbReference type="PROSITE" id="PS51841">
    <property type="entry name" value="LTD"/>
    <property type="match status" value="1"/>
</dbReference>
<evidence type="ECO:0000256" key="4">
    <source>
        <dbReference type="ARBA" id="ARBA00022737"/>
    </source>
</evidence>
<evidence type="ECO:0000256" key="1">
    <source>
        <dbReference type="ARBA" id="ARBA00006429"/>
    </source>
</evidence>
<dbReference type="SUPFAM" id="SSF141072">
    <property type="entry name" value="CalX-like"/>
    <property type="match status" value="2"/>
</dbReference>
<keyword evidence="9" id="KW-1185">Reference proteome</keyword>
<dbReference type="InterPro" id="IPR044925">
    <property type="entry name" value="His-Me_finger_sf"/>
</dbReference>
<keyword evidence="4" id="KW-0677">Repeat</keyword>
<evidence type="ECO:0000313" key="9">
    <source>
        <dbReference type="Proteomes" id="UP001500454"/>
    </source>
</evidence>
<dbReference type="PANTHER" id="PTHR33607:SF2">
    <property type="entry name" value="ENDONUCLEASE-1"/>
    <property type="match status" value="1"/>
</dbReference>
<evidence type="ECO:0000256" key="3">
    <source>
        <dbReference type="ARBA" id="ARBA00022729"/>
    </source>
</evidence>
<keyword evidence="2" id="KW-0540">Nuclease</keyword>
<reference evidence="9" key="1">
    <citation type="journal article" date="2019" name="Int. J. Syst. Evol. Microbiol.">
        <title>The Global Catalogue of Microorganisms (GCM) 10K type strain sequencing project: providing services to taxonomists for standard genome sequencing and annotation.</title>
        <authorList>
            <consortium name="The Broad Institute Genomics Platform"/>
            <consortium name="The Broad Institute Genome Sequencing Center for Infectious Disease"/>
            <person name="Wu L."/>
            <person name="Ma J."/>
        </authorList>
    </citation>
    <scope>NUCLEOTIDE SEQUENCE [LARGE SCALE GENOMIC DNA]</scope>
    <source>
        <strain evidence="9">JCM 17924</strain>
    </source>
</reference>
<evidence type="ECO:0000259" key="7">
    <source>
        <dbReference type="PROSITE" id="PS51841"/>
    </source>
</evidence>
<dbReference type="RefSeq" id="WP_345224466.1">
    <property type="nucleotide sequence ID" value="NZ_BAABHA010000007.1"/>
</dbReference>
<comment type="similarity">
    <text evidence="1">Belongs to the EndA/NucM nuclease family.</text>
</comment>
<dbReference type="SMART" id="SM00237">
    <property type="entry name" value="Calx_beta"/>
    <property type="match status" value="2"/>
</dbReference>
<dbReference type="InterPro" id="IPR001322">
    <property type="entry name" value="Lamin_tail_dom"/>
</dbReference>